<gene>
    <name evidence="1" type="ORF">IW261DRAFT_1339711</name>
</gene>
<dbReference type="Proteomes" id="UP001175227">
    <property type="component" value="Unassembled WGS sequence"/>
</dbReference>
<proteinExistence type="predicted"/>
<accession>A0AA39P2Q9</accession>
<keyword evidence="2" id="KW-1185">Reference proteome</keyword>
<reference evidence="1" key="1">
    <citation type="submission" date="2023-06" db="EMBL/GenBank/DDBJ databases">
        <authorList>
            <consortium name="Lawrence Berkeley National Laboratory"/>
            <person name="Ahrendt S."/>
            <person name="Sahu N."/>
            <person name="Indic B."/>
            <person name="Wong-Bajracharya J."/>
            <person name="Merenyi Z."/>
            <person name="Ke H.-M."/>
            <person name="Monk M."/>
            <person name="Kocsube S."/>
            <person name="Drula E."/>
            <person name="Lipzen A."/>
            <person name="Balint B."/>
            <person name="Henrissat B."/>
            <person name="Andreopoulos B."/>
            <person name="Martin F.M."/>
            <person name="Harder C.B."/>
            <person name="Rigling D."/>
            <person name="Ford K.L."/>
            <person name="Foster G.D."/>
            <person name="Pangilinan J."/>
            <person name="Papanicolaou A."/>
            <person name="Barry K."/>
            <person name="LaButti K."/>
            <person name="Viragh M."/>
            <person name="Koriabine M."/>
            <person name="Yan M."/>
            <person name="Riley R."/>
            <person name="Champramary S."/>
            <person name="Plett K.L."/>
            <person name="Tsai I.J."/>
            <person name="Slot J."/>
            <person name="Sipos G."/>
            <person name="Plett J."/>
            <person name="Nagy L.G."/>
            <person name="Grigoriev I.V."/>
        </authorList>
    </citation>
    <scope>NUCLEOTIDE SEQUENCE</scope>
    <source>
        <strain evidence="1">ICMP 16352</strain>
    </source>
</reference>
<protein>
    <submittedName>
        <fullName evidence="1">Uncharacterized protein</fullName>
    </submittedName>
</protein>
<evidence type="ECO:0000313" key="1">
    <source>
        <dbReference type="EMBL" id="KAK0476482.1"/>
    </source>
</evidence>
<name>A0AA39P2Q9_9AGAR</name>
<comment type="caution">
    <text evidence="1">The sequence shown here is derived from an EMBL/GenBank/DDBJ whole genome shotgun (WGS) entry which is preliminary data.</text>
</comment>
<dbReference type="EMBL" id="JAUEPR010000020">
    <property type="protein sequence ID" value="KAK0476482.1"/>
    <property type="molecule type" value="Genomic_DNA"/>
</dbReference>
<dbReference type="AlphaFoldDB" id="A0AA39P2Q9"/>
<organism evidence="1 2">
    <name type="scientific">Armillaria novae-zelandiae</name>
    <dbReference type="NCBI Taxonomy" id="153914"/>
    <lineage>
        <taxon>Eukaryota</taxon>
        <taxon>Fungi</taxon>
        <taxon>Dikarya</taxon>
        <taxon>Basidiomycota</taxon>
        <taxon>Agaricomycotina</taxon>
        <taxon>Agaricomycetes</taxon>
        <taxon>Agaricomycetidae</taxon>
        <taxon>Agaricales</taxon>
        <taxon>Marasmiineae</taxon>
        <taxon>Physalacriaceae</taxon>
        <taxon>Armillaria</taxon>
    </lineage>
</organism>
<evidence type="ECO:0000313" key="2">
    <source>
        <dbReference type="Proteomes" id="UP001175227"/>
    </source>
</evidence>
<sequence length="198" mass="22885">MLDGAAVPGGSKQCTLQFADGTSLSFDPSAVPPTKPFRYASDLPSLIASWDDHSPDWNPTTDYPIKIYGRPIPIRLWKDLYCRNKALPTEWKQLKHVWGLWREFMKSYQAVTPDDFWKRFSHGSGQRFSFSLISDILRNERKKDDADLARKAINEYGDRFTKEFGYAGRNGQSWVTMEDTTKIARLYRQKKGMECDND</sequence>